<gene>
    <name evidence="1" type="ORF">PoB_003143200</name>
</gene>
<proteinExistence type="predicted"/>
<evidence type="ECO:0000313" key="2">
    <source>
        <dbReference type="Proteomes" id="UP000735302"/>
    </source>
</evidence>
<dbReference type="Proteomes" id="UP000735302">
    <property type="component" value="Unassembled WGS sequence"/>
</dbReference>
<evidence type="ECO:0000313" key="1">
    <source>
        <dbReference type="EMBL" id="GFO04927.1"/>
    </source>
</evidence>
<accession>A0AAV4ACC6</accession>
<sequence>MRTKGVMIRIVMGIKKKYANIALDESSYDLAKPETVTDLAGFQEELIKYRTELDKLYESLTASYGDLTNGEVSQTFADAVWTLQDKIGYVYGDVNNLIITLDMLKASEIQSSDATTTTVSKTTTAAATTASTTAELKHLSIIRSETKHVSGNLKELLTLWRHRCDACGYF</sequence>
<organism evidence="1 2">
    <name type="scientific">Plakobranchus ocellatus</name>
    <dbReference type="NCBI Taxonomy" id="259542"/>
    <lineage>
        <taxon>Eukaryota</taxon>
        <taxon>Metazoa</taxon>
        <taxon>Spiralia</taxon>
        <taxon>Lophotrochozoa</taxon>
        <taxon>Mollusca</taxon>
        <taxon>Gastropoda</taxon>
        <taxon>Heterobranchia</taxon>
        <taxon>Euthyneura</taxon>
        <taxon>Panpulmonata</taxon>
        <taxon>Sacoglossa</taxon>
        <taxon>Placobranchoidea</taxon>
        <taxon>Plakobranchidae</taxon>
        <taxon>Plakobranchus</taxon>
    </lineage>
</organism>
<comment type="caution">
    <text evidence="1">The sequence shown here is derived from an EMBL/GenBank/DDBJ whole genome shotgun (WGS) entry which is preliminary data.</text>
</comment>
<name>A0AAV4ACC6_9GAST</name>
<dbReference type="AlphaFoldDB" id="A0AAV4ACC6"/>
<keyword evidence="2" id="KW-1185">Reference proteome</keyword>
<reference evidence="1 2" key="1">
    <citation type="journal article" date="2021" name="Elife">
        <title>Chloroplast acquisition without the gene transfer in kleptoplastic sea slugs, Plakobranchus ocellatus.</title>
        <authorList>
            <person name="Maeda T."/>
            <person name="Takahashi S."/>
            <person name="Yoshida T."/>
            <person name="Shimamura S."/>
            <person name="Takaki Y."/>
            <person name="Nagai Y."/>
            <person name="Toyoda A."/>
            <person name="Suzuki Y."/>
            <person name="Arimoto A."/>
            <person name="Ishii H."/>
            <person name="Satoh N."/>
            <person name="Nishiyama T."/>
            <person name="Hasebe M."/>
            <person name="Maruyama T."/>
            <person name="Minagawa J."/>
            <person name="Obokata J."/>
            <person name="Shigenobu S."/>
        </authorList>
    </citation>
    <scope>NUCLEOTIDE SEQUENCE [LARGE SCALE GENOMIC DNA]</scope>
</reference>
<protein>
    <submittedName>
        <fullName evidence="1">Uncharacterized protein</fullName>
    </submittedName>
</protein>
<dbReference type="EMBL" id="BLXT01003745">
    <property type="protein sequence ID" value="GFO04927.1"/>
    <property type="molecule type" value="Genomic_DNA"/>
</dbReference>